<name>A0A918NYZ1_9ACTN</name>
<dbReference type="AlphaFoldDB" id="A0A918NYZ1"/>
<dbReference type="Proteomes" id="UP000619244">
    <property type="component" value="Unassembled WGS sequence"/>
</dbReference>
<organism evidence="1 2">
    <name type="scientific">Streptomyces minutiscleroticus</name>
    <dbReference type="NCBI Taxonomy" id="68238"/>
    <lineage>
        <taxon>Bacteria</taxon>
        <taxon>Bacillati</taxon>
        <taxon>Actinomycetota</taxon>
        <taxon>Actinomycetes</taxon>
        <taxon>Kitasatosporales</taxon>
        <taxon>Streptomycetaceae</taxon>
        <taxon>Streptomyces</taxon>
    </lineage>
</organism>
<evidence type="ECO:0000313" key="1">
    <source>
        <dbReference type="EMBL" id="GGY06963.1"/>
    </source>
</evidence>
<gene>
    <name evidence="1" type="ORF">GCM10010358_70290</name>
</gene>
<reference evidence="1" key="1">
    <citation type="journal article" date="2014" name="Int. J. Syst. Evol. Microbiol.">
        <title>Complete genome sequence of Corynebacterium casei LMG S-19264T (=DSM 44701T), isolated from a smear-ripened cheese.</title>
        <authorList>
            <consortium name="US DOE Joint Genome Institute (JGI-PGF)"/>
            <person name="Walter F."/>
            <person name="Albersmeier A."/>
            <person name="Kalinowski J."/>
            <person name="Ruckert C."/>
        </authorList>
    </citation>
    <scope>NUCLEOTIDE SEQUENCE</scope>
    <source>
        <strain evidence="1">JCM 4790</strain>
    </source>
</reference>
<dbReference type="EMBL" id="BMVU01000060">
    <property type="protein sequence ID" value="GGY06963.1"/>
    <property type="molecule type" value="Genomic_DNA"/>
</dbReference>
<dbReference type="SUPFAM" id="SSF51430">
    <property type="entry name" value="NAD(P)-linked oxidoreductase"/>
    <property type="match status" value="1"/>
</dbReference>
<proteinExistence type="predicted"/>
<protein>
    <submittedName>
        <fullName evidence="1">Uncharacterized protein</fullName>
    </submittedName>
</protein>
<reference evidence="1" key="2">
    <citation type="submission" date="2020-09" db="EMBL/GenBank/DDBJ databases">
        <authorList>
            <person name="Sun Q."/>
            <person name="Ohkuma M."/>
        </authorList>
    </citation>
    <scope>NUCLEOTIDE SEQUENCE</scope>
    <source>
        <strain evidence="1">JCM 4790</strain>
    </source>
</reference>
<keyword evidence="2" id="KW-1185">Reference proteome</keyword>
<accession>A0A918NYZ1</accession>
<comment type="caution">
    <text evidence="1">The sequence shown here is derived from an EMBL/GenBank/DDBJ whole genome shotgun (WGS) entry which is preliminary data.</text>
</comment>
<sequence>MGPHHGMSATGRAAPARLARTAALRITHRAPGEGIDFVDTADVYWADATDQIVDKAGGDGSRRT</sequence>
<dbReference type="InterPro" id="IPR036812">
    <property type="entry name" value="NAD(P)_OxRdtase_dom_sf"/>
</dbReference>
<evidence type="ECO:0000313" key="2">
    <source>
        <dbReference type="Proteomes" id="UP000619244"/>
    </source>
</evidence>